<dbReference type="VEuPathDB" id="FungiDB:MGL_3666"/>
<comment type="caution">
    <text evidence="3">The sequence shown here is derived from an EMBL/GenBank/DDBJ whole genome shotgun (WGS) entry which is preliminary data.</text>
</comment>
<dbReference type="InterPro" id="IPR000904">
    <property type="entry name" value="Sec7_dom"/>
</dbReference>
<dbReference type="InParanoid" id="A8QAA7"/>
<dbReference type="PROSITE" id="PS50190">
    <property type="entry name" value="SEC7"/>
    <property type="match status" value="1"/>
</dbReference>
<dbReference type="GeneID" id="5853505"/>
<feature type="domain" description="SEC7" evidence="2">
    <location>
        <begin position="752"/>
        <end position="947"/>
    </location>
</feature>
<feature type="compositionally biased region" description="Basic and acidic residues" evidence="1">
    <location>
        <begin position="565"/>
        <end position="575"/>
    </location>
</feature>
<feature type="region of interest" description="Disordered" evidence="1">
    <location>
        <begin position="315"/>
        <end position="436"/>
    </location>
</feature>
<dbReference type="OMA" id="VARAYTM"/>
<feature type="compositionally biased region" description="Low complexity" evidence="1">
    <location>
        <begin position="550"/>
        <end position="564"/>
    </location>
</feature>
<sequence length="1181" mass="127295">MRGEAAASSETAETNSPPVALAGAGTSPVGASTRLDAIAKLRRAASQREIQQSSSPSRTPSLPSIQQIDDSVKRVDEPHYKPPIAQFQLPSLEQLRQRIIQERRPTGLSRSASTSATSQVARAYTMQKLLGATTPISYADMFAFVRDTNKSRGEIDTVTSDEDVSAHAVPDTSVPGAGVSLLKPRRATLMRSVSARNNARMHLYRRHGRTPQENALAPGAITPIQGSPPMQGSGELAASDDGSTVAHDSNSTSSWRVSLYDYDSTSPIVSPPCGLAPISSAPIVPRAVDGVAALPPVGQGGVLLPGERWLRETSVATAPHQQPAASDENAGTRKTSEAEEAREVREANETRKAKEAKEAEPVREASEARRADKAANAPHAPYAPDLATPPSTLAAPKLTRVTSHTAQLDTQVPRSGKISEKKAEPMQGVSVTPSPSTPTIPAAANLPAVSIPWGDPSPEAPAAHVISSVPSSRVATPVCMSPSLSHDDGGQKPLPRLPSSAQLPPVPPLPEPRGEHRLGDSLYGAQLRQSPTPSLEALPTVPKPLLHTRSFSAGGSSSSSSGGFPREDVAADDPKKEARVMRLFGSLRRKTSRRALGSLRRQAKVPSTDPSHVAMASIVLLGESGESVLHDKVVTLPVTPAALMRWNQTLPRPLRHVLARLPAEMPLDLAMDPPRQLLRVLPLLQTAGDEYVKLRYVFVFQDMMVVAKPVVLPRQGESLSDFIIRKLASVPDLSESCTPFAVLDLHHTCIDEGSSLVERTAKLDALVRQRITHLHVNPTKTLHQLMNDARLRGPESRAYAQLLHSCTALDAGFVSDFLFANHAVLEQYVAQHCVAGAPLELALRALLASLRWPRDMPTFEVLLFAFAAHWHAANASEHAGLTLELTTDLTFALLGLNDALHDATGLFARPNPALSVDKFVMLFRVHDTQKTISDRLLSEVYLAIKTSPLTPAVSRDAWRAVSFDADALCAEPLKPGVPSAPVRVSLDAPDSDVRIRLVGRGLYIDPPVLSFTHAAHAEFSVCATTPGSYDLLFLRTGRHAARYMNQQHQPMQSPLPRHLPLVCETSTARPTIKLVHMPPGSPRTDLTFCMTDPHSAEQVASFLRASMETAHADALRLTQAELDVRTLCRLVLESALLAPDSNDTRRRACRSSTGTQIVRTARENSLLAYVLLSTELRRVVT</sequence>
<dbReference type="RefSeq" id="XP_001729199.1">
    <property type="nucleotide sequence ID" value="XM_001729147.1"/>
</dbReference>
<dbReference type="KEGG" id="mgl:MGL_3666"/>
<feature type="region of interest" description="Disordered" evidence="1">
    <location>
        <begin position="1"/>
        <end position="65"/>
    </location>
</feature>
<dbReference type="SUPFAM" id="SSF48425">
    <property type="entry name" value="Sec7 domain"/>
    <property type="match status" value="1"/>
</dbReference>
<dbReference type="EMBL" id="AAYY01000014">
    <property type="protein sequence ID" value="EDP41985.1"/>
    <property type="molecule type" value="Genomic_DNA"/>
</dbReference>
<feature type="region of interest" description="Disordered" evidence="1">
    <location>
        <begin position="546"/>
        <end position="575"/>
    </location>
</feature>
<accession>A8QAA7</accession>
<dbReference type="SMART" id="SM00222">
    <property type="entry name" value="Sec7"/>
    <property type="match status" value="1"/>
</dbReference>
<proteinExistence type="predicted"/>
<dbReference type="Proteomes" id="UP000008837">
    <property type="component" value="Unassembled WGS sequence"/>
</dbReference>
<feature type="compositionally biased region" description="Low complexity" evidence="1">
    <location>
        <begin position="1"/>
        <end position="14"/>
    </location>
</feature>
<dbReference type="GO" id="GO:0005085">
    <property type="term" value="F:guanyl-nucleotide exchange factor activity"/>
    <property type="evidence" value="ECO:0007669"/>
    <property type="project" value="InterPro"/>
</dbReference>
<dbReference type="InterPro" id="IPR035999">
    <property type="entry name" value="Sec7_dom_sf"/>
</dbReference>
<evidence type="ECO:0000259" key="2">
    <source>
        <dbReference type="PROSITE" id="PS50190"/>
    </source>
</evidence>
<feature type="compositionally biased region" description="Low complexity" evidence="1">
    <location>
        <begin position="53"/>
        <end position="64"/>
    </location>
</feature>
<keyword evidence="4" id="KW-1185">Reference proteome</keyword>
<feature type="compositionally biased region" description="Polar residues" evidence="1">
    <location>
        <begin position="400"/>
        <end position="413"/>
    </location>
</feature>
<evidence type="ECO:0000256" key="1">
    <source>
        <dbReference type="SAM" id="MobiDB-lite"/>
    </source>
</evidence>
<reference evidence="3 4" key="1">
    <citation type="journal article" date="2007" name="Proc. Natl. Acad. Sci. U.S.A.">
        <title>Dandruff-associated Malassezia genomes reveal convergent and divergent virulence traits shared with plant and human fungal pathogens.</title>
        <authorList>
            <person name="Xu J."/>
            <person name="Saunders C.W."/>
            <person name="Hu P."/>
            <person name="Grant R.A."/>
            <person name="Boekhout T."/>
            <person name="Kuramae E.E."/>
            <person name="Kronstad J.W."/>
            <person name="Deangelis Y.M."/>
            <person name="Reeder N.L."/>
            <person name="Johnstone K.R."/>
            <person name="Leland M."/>
            <person name="Fieno A.M."/>
            <person name="Begley W.M."/>
            <person name="Sun Y."/>
            <person name="Lacey M.P."/>
            <person name="Chaudhary T."/>
            <person name="Keough T."/>
            <person name="Chu L."/>
            <person name="Sears R."/>
            <person name="Yuan B."/>
            <person name="Dawson T.L.Jr."/>
        </authorList>
    </citation>
    <scope>NUCLEOTIDE SEQUENCE [LARGE SCALE GENOMIC DNA]</scope>
    <source>
        <strain evidence="4">ATCC MYA-4612 / CBS 7966</strain>
    </source>
</reference>
<dbReference type="InterPro" id="IPR023394">
    <property type="entry name" value="Sec7_C_sf"/>
</dbReference>
<gene>
    <name evidence="3" type="ORF">MGL_3666</name>
</gene>
<feature type="region of interest" description="Disordered" evidence="1">
    <location>
        <begin position="480"/>
        <end position="518"/>
    </location>
</feature>
<dbReference type="Gene3D" id="1.10.1000.11">
    <property type="entry name" value="Arf Nucleotide-binding Site Opener,domain 2"/>
    <property type="match status" value="1"/>
</dbReference>
<name>A8QAA7_MALGO</name>
<dbReference type="GO" id="GO:0032012">
    <property type="term" value="P:regulation of ARF protein signal transduction"/>
    <property type="evidence" value="ECO:0007669"/>
    <property type="project" value="InterPro"/>
</dbReference>
<evidence type="ECO:0000313" key="3">
    <source>
        <dbReference type="EMBL" id="EDP41985.1"/>
    </source>
</evidence>
<dbReference type="OrthoDB" id="430364at2759"/>
<evidence type="ECO:0000313" key="4">
    <source>
        <dbReference type="Proteomes" id="UP000008837"/>
    </source>
</evidence>
<feature type="compositionally biased region" description="Polar residues" evidence="1">
    <location>
        <begin position="315"/>
        <end position="324"/>
    </location>
</feature>
<organism evidence="3 4">
    <name type="scientific">Malassezia globosa (strain ATCC MYA-4612 / CBS 7966)</name>
    <name type="common">Dandruff-associated fungus</name>
    <dbReference type="NCBI Taxonomy" id="425265"/>
    <lineage>
        <taxon>Eukaryota</taxon>
        <taxon>Fungi</taxon>
        <taxon>Dikarya</taxon>
        <taxon>Basidiomycota</taxon>
        <taxon>Ustilaginomycotina</taxon>
        <taxon>Malasseziomycetes</taxon>
        <taxon>Malasseziales</taxon>
        <taxon>Malasseziaceae</taxon>
        <taxon>Malassezia</taxon>
    </lineage>
</organism>
<feature type="region of interest" description="Disordered" evidence="1">
    <location>
        <begin position="213"/>
        <end position="252"/>
    </location>
</feature>
<feature type="compositionally biased region" description="Basic and acidic residues" evidence="1">
    <location>
        <begin position="330"/>
        <end position="373"/>
    </location>
</feature>
<dbReference type="STRING" id="425265.A8QAA7"/>
<dbReference type="Pfam" id="PF01369">
    <property type="entry name" value="Sec7"/>
    <property type="match status" value="1"/>
</dbReference>
<protein>
    <recommendedName>
        <fullName evidence="2">SEC7 domain-containing protein</fullName>
    </recommendedName>
</protein>
<dbReference type="AlphaFoldDB" id="A8QAA7"/>